<dbReference type="GO" id="GO:0016705">
    <property type="term" value="F:oxidoreductase activity, acting on paired donors, with incorporation or reduction of molecular oxygen"/>
    <property type="evidence" value="ECO:0007669"/>
    <property type="project" value="InterPro"/>
</dbReference>
<dbReference type="PANTHER" id="PTHR24305">
    <property type="entry name" value="CYTOCHROME P450"/>
    <property type="match status" value="1"/>
</dbReference>
<feature type="binding site" description="axial binding residue" evidence="13">
    <location>
        <position position="505"/>
    </location>
    <ligand>
        <name>heme</name>
        <dbReference type="ChEBI" id="CHEBI:30413"/>
    </ligand>
    <ligandPart>
        <name>Fe</name>
        <dbReference type="ChEBI" id="CHEBI:18248"/>
    </ligandPart>
</feature>
<dbReference type="PRINTS" id="PR00385">
    <property type="entry name" value="P450"/>
</dbReference>
<dbReference type="InterPro" id="IPR050121">
    <property type="entry name" value="Cytochrome_P450_monoxygenase"/>
</dbReference>
<dbReference type="Proteomes" id="UP000053558">
    <property type="component" value="Unassembled WGS sequence"/>
</dbReference>
<evidence type="ECO:0000256" key="8">
    <source>
        <dbReference type="ARBA" id="ARBA00022989"/>
    </source>
</evidence>
<dbReference type="OrthoDB" id="1470350at2759"/>
<evidence type="ECO:0000256" key="10">
    <source>
        <dbReference type="ARBA" id="ARBA00023004"/>
    </source>
</evidence>
<comment type="pathway">
    <text evidence="3">Secondary metabolite biosynthesis; terpenoid biosynthesis.</text>
</comment>
<dbReference type="EMBL" id="JH711582">
    <property type="protein sequence ID" value="EIW78642.1"/>
    <property type="molecule type" value="Genomic_DNA"/>
</dbReference>
<evidence type="ECO:0000256" key="13">
    <source>
        <dbReference type="PIRSR" id="PIRSR602403-1"/>
    </source>
</evidence>
<evidence type="ECO:0000256" key="3">
    <source>
        <dbReference type="ARBA" id="ARBA00004721"/>
    </source>
</evidence>
<comment type="subcellular location">
    <subcellularLocation>
        <location evidence="2">Membrane</location>
    </subcellularLocation>
</comment>
<keyword evidence="7 13" id="KW-0479">Metal-binding</keyword>
<evidence type="ECO:0000256" key="12">
    <source>
        <dbReference type="ARBA" id="ARBA00023136"/>
    </source>
</evidence>
<dbReference type="GO" id="GO:0020037">
    <property type="term" value="F:heme binding"/>
    <property type="evidence" value="ECO:0007669"/>
    <property type="project" value="InterPro"/>
</dbReference>
<dbReference type="GO" id="GO:0004497">
    <property type="term" value="F:monooxygenase activity"/>
    <property type="evidence" value="ECO:0007669"/>
    <property type="project" value="UniProtKB-KW"/>
</dbReference>
<keyword evidence="8" id="KW-1133">Transmembrane helix</keyword>
<evidence type="ECO:0000313" key="15">
    <source>
        <dbReference type="EMBL" id="EIW78642.1"/>
    </source>
</evidence>
<dbReference type="InterPro" id="IPR001128">
    <property type="entry name" value="Cyt_P450"/>
</dbReference>
<dbReference type="RefSeq" id="XP_007771636.1">
    <property type="nucleotide sequence ID" value="XM_007773446.1"/>
</dbReference>
<comment type="similarity">
    <text evidence="4 14">Belongs to the cytochrome P450 family.</text>
</comment>
<dbReference type="Gene3D" id="1.10.630.10">
    <property type="entry name" value="Cytochrome P450"/>
    <property type="match status" value="1"/>
</dbReference>
<evidence type="ECO:0000256" key="6">
    <source>
        <dbReference type="ARBA" id="ARBA00022692"/>
    </source>
</evidence>
<reference evidence="16" key="1">
    <citation type="journal article" date="2012" name="Science">
        <title>The Paleozoic origin of enzymatic lignin decomposition reconstructed from 31 fungal genomes.</title>
        <authorList>
            <person name="Floudas D."/>
            <person name="Binder M."/>
            <person name="Riley R."/>
            <person name="Barry K."/>
            <person name="Blanchette R.A."/>
            <person name="Henrissat B."/>
            <person name="Martinez A.T."/>
            <person name="Otillar R."/>
            <person name="Spatafora J.W."/>
            <person name="Yadav J.S."/>
            <person name="Aerts A."/>
            <person name="Benoit I."/>
            <person name="Boyd A."/>
            <person name="Carlson A."/>
            <person name="Copeland A."/>
            <person name="Coutinho P.M."/>
            <person name="de Vries R.P."/>
            <person name="Ferreira P."/>
            <person name="Findley K."/>
            <person name="Foster B."/>
            <person name="Gaskell J."/>
            <person name="Glotzer D."/>
            <person name="Gorecki P."/>
            <person name="Heitman J."/>
            <person name="Hesse C."/>
            <person name="Hori C."/>
            <person name="Igarashi K."/>
            <person name="Jurgens J.A."/>
            <person name="Kallen N."/>
            <person name="Kersten P."/>
            <person name="Kohler A."/>
            <person name="Kuees U."/>
            <person name="Kumar T.K.A."/>
            <person name="Kuo A."/>
            <person name="LaButti K."/>
            <person name="Larrondo L.F."/>
            <person name="Lindquist E."/>
            <person name="Ling A."/>
            <person name="Lombard V."/>
            <person name="Lucas S."/>
            <person name="Lundell T."/>
            <person name="Martin R."/>
            <person name="McLaughlin D.J."/>
            <person name="Morgenstern I."/>
            <person name="Morin E."/>
            <person name="Murat C."/>
            <person name="Nagy L.G."/>
            <person name="Nolan M."/>
            <person name="Ohm R.A."/>
            <person name="Patyshakuliyeva A."/>
            <person name="Rokas A."/>
            <person name="Ruiz-Duenas F.J."/>
            <person name="Sabat G."/>
            <person name="Salamov A."/>
            <person name="Samejima M."/>
            <person name="Schmutz J."/>
            <person name="Slot J.C."/>
            <person name="St John F."/>
            <person name="Stenlid J."/>
            <person name="Sun H."/>
            <person name="Sun S."/>
            <person name="Syed K."/>
            <person name="Tsang A."/>
            <person name="Wiebenga A."/>
            <person name="Young D."/>
            <person name="Pisabarro A."/>
            <person name="Eastwood D.C."/>
            <person name="Martin F."/>
            <person name="Cullen D."/>
            <person name="Grigoriev I.V."/>
            <person name="Hibbett D.S."/>
        </authorList>
    </citation>
    <scope>NUCLEOTIDE SEQUENCE [LARGE SCALE GENOMIC DNA]</scope>
    <source>
        <strain evidence="16">RWD-64-598 SS2</strain>
    </source>
</reference>
<dbReference type="KEGG" id="cput:CONPUDRAFT_167608"/>
<keyword evidence="10 13" id="KW-0408">Iron</keyword>
<sequence length="569" mass="63141">MSFSTLLSTSKISTLLTSTASRPIDIALLSLLTLVLLKYFTSTRSRICTTPLRGPPSSSVLYGVARAIEDAPDPAVLYEEWERTYGGVYKAPFTLGMHRLVLCDPRALAHMWARDTTGYGFQPGVSLLLENIMGKGLFWAHGDTHKRQRKALSPAFSHSALRKLTHIFYDSTYNVTRSWNAILDKSGADGSIIEVQRWMGTIALDSIGLGGFSHDFRATVGDPTVHTSESEVAKIFHALGEHPSKLYRLLMLLSYAIPWVMHLPVAQNRNSWRFNSAMGEVARGLFDKVKGGDGVEEKSAIGLLIKASEAEKAGSRLTEQEVIDEMRTLLFAGYETSSISLTWALIEVSKDQNTQRLLREELSHFYEGGADPSYDELTNPTTLPTLDAVVHEVLRLHPPLPEVTRVALQDDVLPLSAPLTTASGHIVDTITIAKGTLVTTSMQYLNRSEKFWGPDAKEFKPSRWLATRQDSPEGGDGGKWEPEYAAKELHGHRHLWSFNDGPRMCLGKNFALAEFKASLSVLIRNFAFELRDPKNDAAINSADNLVRPKIAGEARIDVPLRVRRVQGRE</sequence>
<dbReference type="InterPro" id="IPR036396">
    <property type="entry name" value="Cyt_P450_sf"/>
</dbReference>
<keyword evidence="9 14" id="KW-0560">Oxidoreductase</keyword>
<protein>
    <submittedName>
        <fullName evidence="15">Cytochrome P450</fullName>
    </submittedName>
</protein>
<accession>A0A5M3MHF6</accession>
<evidence type="ECO:0000256" key="2">
    <source>
        <dbReference type="ARBA" id="ARBA00004370"/>
    </source>
</evidence>
<dbReference type="PRINTS" id="PR00465">
    <property type="entry name" value="EP450IV"/>
</dbReference>
<evidence type="ECO:0000313" key="16">
    <source>
        <dbReference type="Proteomes" id="UP000053558"/>
    </source>
</evidence>
<comment type="cofactor">
    <cofactor evidence="1 13">
        <name>heme</name>
        <dbReference type="ChEBI" id="CHEBI:30413"/>
    </cofactor>
</comment>
<keyword evidence="12" id="KW-0472">Membrane</keyword>
<evidence type="ECO:0000256" key="5">
    <source>
        <dbReference type="ARBA" id="ARBA00022617"/>
    </source>
</evidence>
<evidence type="ECO:0000256" key="14">
    <source>
        <dbReference type="RuleBase" id="RU000461"/>
    </source>
</evidence>
<dbReference type="GO" id="GO:0005506">
    <property type="term" value="F:iron ion binding"/>
    <property type="evidence" value="ECO:0007669"/>
    <property type="project" value="InterPro"/>
</dbReference>
<evidence type="ECO:0000256" key="7">
    <source>
        <dbReference type="ARBA" id="ARBA00022723"/>
    </source>
</evidence>
<name>A0A5M3MHF6_CONPW</name>
<evidence type="ECO:0000256" key="4">
    <source>
        <dbReference type="ARBA" id="ARBA00010617"/>
    </source>
</evidence>
<evidence type="ECO:0000256" key="11">
    <source>
        <dbReference type="ARBA" id="ARBA00023033"/>
    </source>
</evidence>
<comment type="caution">
    <text evidence="15">The sequence shown here is derived from an EMBL/GenBank/DDBJ whole genome shotgun (WGS) entry which is preliminary data.</text>
</comment>
<dbReference type="PROSITE" id="PS00086">
    <property type="entry name" value="CYTOCHROME_P450"/>
    <property type="match status" value="1"/>
</dbReference>
<dbReference type="Pfam" id="PF00067">
    <property type="entry name" value="p450"/>
    <property type="match status" value="1"/>
</dbReference>
<dbReference type="GO" id="GO:0016020">
    <property type="term" value="C:membrane"/>
    <property type="evidence" value="ECO:0007669"/>
    <property type="project" value="UniProtKB-SubCell"/>
</dbReference>
<dbReference type="PANTHER" id="PTHR24305:SF166">
    <property type="entry name" value="CYTOCHROME P450 12A4, MITOCHONDRIAL-RELATED"/>
    <property type="match status" value="1"/>
</dbReference>
<keyword evidence="11 14" id="KW-0503">Monooxygenase</keyword>
<dbReference type="InterPro" id="IPR017972">
    <property type="entry name" value="Cyt_P450_CS"/>
</dbReference>
<evidence type="ECO:0000256" key="1">
    <source>
        <dbReference type="ARBA" id="ARBA00001971"/>
    </source>
</evidence>
<evidence type="ECO:0000256" key="9">
    <source>
        <dbReference type="ARBA" id="ARBA00023002"/>
    </source>
</evidence>
<dbReference type="SUPFAM" id="SSF48264">
    <property type="entry name" value="Cytochrome P450"/>
    <property type="match status" value="1"/>
</dbReference>
<dbReference type="AlphaFoldDB" id="A0A5M3MHF6"/>
<keyword evidence="16" id="KW-1185">Reference proteome</keyword>
<dbReference type="InterPro" id="IPR002403">
    <property type="entry name" value="Cyt_P450_E_grp-IV"/>
</dbReference>
<keyword evidence="6" id="KW-0812">Transmembrane</keyword>
<proteinExistence type="inferred from homology"/>
<keyword evidence="5 13" id="KW-0349">Heme</keyword>
<gene>
    <name evidence="15" type="ORF">CONPUDRAFT_167608</name>
</gene>
<dbReference type="GeneID" id="19205816"/>
<organism evidence="15 16">
    <name type="scientific">Coniophora puteana (strain RWD-64-598)</name>
    <name type="common">Brown rot fungus</name>
    <dbReference type="NCBI Taxonomy" id="741705"/>
    <lineage>
        <taxon>Eukaryota</taxon>
        <taxon>Fungi</taxon>
        <taxon>Dikarya</taxon>
        <taxon>Basidiomycota</taxon>
        <taxon>Agaricomycotina</taxon>
        <taxon>Agaricomycetes</taxon>
        <taxon>Agaricomycetidae</taxon>
        <taxon>Boletales</taxon>
        <taxon>Coniophorineae</taxon>
        <taxon>Coniophoraceae</taxon>
        <taxon>Coniophora</taxon>
    </lineage>
</organism>